<sequence length="120" mass="13388">MGVTQRVDPEPLVAELLVRGRAAVAFDHDDRVDALPARVVAEGESLRIGLHPESLPADAAFDRVALILDDGSFWFELRAVNLRGRMMRTADVTTDGLAWFDFELHRATGWDYSTLHEEPS</sequence>
<evidence type="ECO:0000313" key="2">
    <source>
        <dbReference type="Proteomes" id="UP001275440"/>
    </source>
</evidence>
<evidence type="ECO:0000313" key="1">
    <source>
        <dbReference type="EMBL" id="MDV2474852.1"/>
    </source>
</evidence>
<gene>
    <name evidence="1" type="ORF">F8M49_04395</name>
</gene>
<reference evidence="1 2" key="1">
    <citation type="submission" date="2019-10" db="EMBL/GenBank/DDBJ databases">
        <title>Draft Genome Assembly of Rhodococcus zopfii DSM44189.</title>
        <authorList>
            <person name="Sutton J.M."/>
            <person name="Akob D.M."/>
            <person name="Bushman T.J."/>
        </authorList>
    </citation>
    <scope>NUCLEOTIDE SEQUENCE [LARGE SCALE GENOMIC DNA]</scope>
    <source>
        <strain evidence="1 2">DSM 44189</strain>
    </source>
</reference>
<dbReference type="Proteomes" id="UP001275440">
    <property type="component" value="Unassembled WGS sequence"/>
</dbReference>
<comment type="caution">
    <text evidence="1">The sequence shown here is derived from an EMBL/GenBank/DDBJ whole genome shotgun (WGS) entry which is preliminary data.</text>
</comment>
<dbReference type="EMBL" id="WBMO01000001">
    <property type="protein sequence ID" value="MDV2474852.1"/>
    <property type="molecule type" value="Genomic_DNA"/>
</dbReference>
<keyword evidence="2" id="KW-1185">Reference proteome</keyword>
<organism evidence="1 2">
    <name type="scientific">Rhodococcus zopfii</name>
    <dbReference type="NCBI Taxonomy" id="43772"/>
    <lineage>
        <taxon>Bacteria</taxon>
        <taxon>Bacillati</taxon>
        <taxon>Actinomycetota</taxon>
        <taxon>Actinomycetes</taxon>
        <taxon>Mycobacteriales</taxon>
        <taxon>Nocardiaceae</taxon>
        <taxon>Rhodococcus</taxon>
    </lineage>
</organism>
<accession>A0ABU3WLJ0</accession>
<proteinExistence type="predicted"/>
<protein>
    <submittedName>
        <fullName evidence="1">Uncharacterized protein</fullName>
    </submittedName>
</protein>
<name>A0ABU3WLJ0_9NOCA</name>